<dbReference type="Proteomes" id="UP000265140">
    <property type="component" value="Chromosome 5"/>
</dbReference>
<organism evidence="10 11">
    <name type="scientific">Esox lucius</name>
    <name type="common">Northern pike</name>
    <dbReference type="NCBI Taxonomy" id="8010"/>
    <lineage>
        <taxon>Eukaryota</taxon>
        <taxon>Metazoa</taxon>
        <taxon>Chordata</taxon>
        <taxon>Craniata</taxon>
        <taxon>Vertebrata</taxon>
        <taxon>Euteleostomi</taxon>
        <taxon>Actinopterygii</taxon>
        <taxon>Neopterygii</taxon>
        <taxon>Teleostei</taxon>
        <taxon>Protacanthopterygii</taxon>
        <taxon>Esociformes</taxon>
        <taxon>Esocidae</taxon>
        <taxon>Esox</taxon>
    </lineage>
</organism>
<feature type="compositionally biased region" description="Low complexity" evidence="8">
    <location>
        <begin position="36"/>
        <end position="49"/>
    </location>
</feature>
<dbReference type="PROSITE" id="PS50235">
    <property type="entry name" value="USP_3"/>
    <property type="match status" value="1"/>
</dbReference>
<gene>
    <name evidence="10" type="primary">USP42</name>
</gene>
<keyword evidence="3" id="KW-0597">Phosphoprotein</keyword>
<feature type="region of interest" description="Disordered" evidence="8">
    <location>
        <begin position="1"/>
        <end position="61"/>
    </location>
</feature>
<evidence type="ECO:0000256" key="3">
    <source>
        <dbReference type="ARBA" id="ARBA00022553"/>
    </source>
</evidence>
<dbReference type="PROSITE" id="PS00973">
    <property type="entry name" value="USP_2"/>
    <property type="match status" value="1"/>
</dbReference>
<feature type="region of interest" description="Disordered" evidence="8">
    <location>
        <begin position="893"/>
        <end position="1011"/>
    </location>
</feature>
<dbReference type="SUPFAM" id="SSF54001">
    <property type="entry name" value="Cysteine proteinases"/>
    <property type="match status" value="1"/>
</dbReference>
<feature type="region of interest" description="Disordered" evidence="8">
    <location>
        <begin position="668"/>
        <end position="834"/>
    </location>
</feature>
<feature type="region of interest" description="Disordered" evidence="8">
    <location>
        <begin position="417"/>
        <end position="514"/>
    </location>
</feature>
<feature type="compositionally biased region" description="Low complexity" evidence="8">
    <location>
        <begin position="532"/>
        <end position="571"/>
    </location>
</feature>
<dbReference type="InterPro" id="IPR028889">
    <property type="entry name" value="USP"/>
</dbReference>
<feature type="compositionally biased region" description="Low complexity" evidence="8">
    <location>
        <begin position="945"/>
        <end position="955"/>
    </location>
</feature>
<evidence type="ECO:0000256" key="6">
    <source>
        <dbReference type="ARBA" id="ARBA00022801"/>
    </source>
</evidence>
<dbReference type="Pfam" id="PF00443">
    <property type="entry name" value="UCH"/>
    <property type="match status" value="1"/>
</dbReference>
<feature type="compositionally biased region" description="Polar residues" evidence="8">
    <location>
        <begin position="483"/>
        <end position="492"/>
    </location>
</feature>
<evidence type="ECO:0000256" key="5">
    <source>
        <dbReference type="ARBA" id="ARBA00022786"/>
    </source>
</evidence>
<dbReference type="InterPro" id="IPR018200">
    <property type="entry name" value="USP_CS"/>
</dbReference>
<keyword evidence="5" id="KW-0833">Ubl conjugation pathway</keyword>
<feature type="compositionally biased region" description="Basic and acidic residues" evidence="8">
    <location>
        <begin position="1"/>
        <end position="13"/>
    </location>
</feature>
<feature type="domain" description="USP" evidence="9">
    <location>
        <begin position="111"/>
        <end position="411"/>
    </location>
</feature>
<feature type="compositionally biased region" description="Basic and acidic residues" evidence="8">
    <location>
        <begin position="972"/>
        <end position="989"/>
    </location>
</feature>
<dbReference type="Gene3D" id="3.90.70.10">
    <property type="entry name" value="Cysteine proteinases"/>
    <property type="match status" value="1"/>
</dbReference>
<dbReference type="GO" id="GO:0005634">
    <property type="term" value="C:nucleus"/>
    <property type="evidence" value="ECO:0007669"/>
    <property type="project" value="TreeGrafter"/>
</dbReference>
<accession>A0AAY5KDW1</accession>
<evidence type="ECO:0000256" key="8">
    <source>
        <dbReference type="SAM" id="MobiDB-lite"/>
    </source>
</evidence>
<evidence type="ECO:0000259" key="9">
    <source>
        <dbReference type="PROSITE" id="PS50235"/>
    </source>
</evidence>
<feature type="region of interest" description="Disordered" evidence="8">
    <location>
        <begin position="849"/>
        <end position="876"/>
    </location>
</feature>
<reference evidence="10" key="2">
    <citation type="submission" date="2025-08" db="UniProtKB">
        <authorList>
            <consortium name="Ensembl"/>
        </authorList>
    </citation>
    <scope>IDENTIFICATION</scope>
</reference>
<dbReference type="CDD" id="cd02661">
    <property type="entry name" value="Peptidase_C19E"/>
    <property type="match status" value="1"/>
</dbReference>
<reference evidence="10 11" key="1">
    <citation type="submission" date="2020-02" db="EMBL/GenBank/DDBJ databases">
        <title>Esox lucius (northern pike) genome, fEsoLuc1, primary haplotype.</title>
        <authorList>
            <person name="Myers G."/>
            <person name="Karagic N."/>
            <person name="Meyer A."/>
            <person name="Pippel M."/>
            <person name="Reichard M."/>
            <person name="Winkler S."/>
            <person name="Tracey A."/>
            <person name="Sims Y."/>
            <person name="Howe K."/>
            <person name="Rhie A."/>
            <person name="Formenti G."/>
            <person name="Durbin R."/>
            <person name="Fedrigo O."/>
            <person name="Jarvis E.D."/>
        </authorList>
    </citation>
    <scope>NUCLEOTIDE SEQUENCE [LARGE SCALE GENOMIC DNA]</scope>
</reference>
<feature type="region of interest" description="Disordered" evidence="8">
    <location>
        <begin position="527"/>
        <end position="611"/>
    </location>
</feature>
<dbReference type="GeneTree" id="ENSGT00940000154596"/>
<name>A0AAY5KDW1_ESOLU</name>
<dbReference type="PANTHER" id="PTHR24006:SF727">
    <property type="entry name" value="UBIQUITIN CARBOXYL-TERMINAL HYDROLASE 42"/>
    <property type="match status" value="1"/>
</dbReference>
<keyword evidence="4" id="KW-0645">Protease</keyword>
<keyword evidence="7" id="KW-0788">Thiol protease</keyword>
<dbReference type="GO" id="GO:0042981">
    <property type="term" value="P:regulation of apoptotic process"/>
    <property type="evidence" value="ECO:0007669"/>
    <property type="project" value="TreeGrafter"/>
</dbReference>
<comment type="catalytic activity">
    <reaction evidence="1">
        <text>Thiol-dependent hydrolysis of ester, thioester, amide, peptide and isopeptide bonds formed by the C-terminal Gly of ubiquitin (a 76-residue protein attached to proteins as an intracellular targeting signal).</text>
        <dbReference type="EC" id="3.4.19.12"/>
    </reaction>
</comment>
<dbReference type="GO" id="GO:0016579">
    <property type="term" value="P:protein deubiquitination"/>
    <property type="evidence" value="ECO:0007669"/>
    <property type="project" value="InterPro"/>
</dbReference>
<protein>
    <recommendedName>
        <fullName evidence="2">ubiquitinyl hydrolase 1</fullName>
        <ecNumber evidence="2">3.4.19.12</ecNumber>
    </recommendedName>
</protein>
<feature type="compositionally biased region" description="Basic residues" evidence="8">
    <location>
        <begin position="849"/>
        <end position="864"/>
    </location>
</feature>
<dbReference type="InterPro" id="IPR038765">
    <property type="entry name" value="Papain-like_cys_pep_sf"/>
</dbReference>
<feature type="compositionally biased region" description="Polar residues" evidence="8">
    <location>
        <begin position="464"/>
        <end position="474"/>
    </location>
</feature>
<reference evidence="10" key="3">
    <citation type="submission" date="2025-09" db="UniProtKB">
        <authorList>
            <consortium name="Ensembl"/>
        </authorList>
    </citation>
    <scope>IDENTIFICATION</scope>
</reference>
<dbReference type="FunFam" id="3.90.70.10:FF:000016">
    <property type="entry name" value="Ubiquitin carboxyl-terminal hydrolase 36"/>
    <property type="match status" value="1"/>
</dbReference>
<feature type="compositionally biased region" description="Basic and acidic residues" evidence="8">
    <location>
        <begin position="909"/>
        <end position="944"/>
    </location>
</feature>
<dbReference type="AlphaFoldDB" id="A0AAY5KDW1"/>
<feature type="compositionally biased region" description="Basic and acidic residues" evidence="8">
    <location>
        <begin position="765"/>
        <end position="834"/>
    </location>
</feature>
<dbReference type="PANTHER" id="PTHR24006">
    <property type="entry name" value="UBIQUITIN CARBOXYL-TERMINAL HYDROLASE"/>
    <property type="match status" value="1"/>
</dbReference>
<keyword evidence="6" id="KW-0378">Hydrolase</keyword>
<evidence type="ECO:0000313" key="10">
    <source>
        <dbReference type="Ensembl" id="ENSELUP00000084487.1"/>
    </source>
</evidence>
<feature type="compositionally biased region" description="Basic residues" evidence="8">
    <location>
        <begin position="990"/>
        <end position="1001"/>
    </location>
</feature>
<feature type="compositionally biased region" description="Low complexity" evidence="8">
    <location>
        <begin position="493"/>
        <end position="504"/>
    </location>
</feature>
<evidence type="ECO:0000256" key="2">
    <source>
        <dbReference type="ARBA" id="ARBA00012759"/>
    </source>
</evidence>
<proteinExistence type="predicted"/>
<keyword evidence="11" id="KW-1185">Reference proteome</keyword>
<dbReference type="GO" id="GO:0006508">
    <property type="term" value="P:proteolysis"/>
    <property type="evidence" value="ECO:0007669"/>
    <property type="project" value="UniProtKB-KW"/>
</dbReference>
<dbReference type="PROSITE" id="PS00972">
    <property type="entry name" value="USP_1"/>
    <property type="match status" value="1"/>
</dbReference>
<dbReference type="EC" id="3.4.19.12" evidence="2"/>
<dbReference type="GO" id="GO:0004843">
    <property type="term" value="F:cysteine-type deubiquitinase activity"/>
    <property type="evidence" value="ECO:0007669"/>
    <property type="project" value="UniProtKB-EC"/>
</dbReference>
<dbReference type="InterPro" id="IPR001394">
    <property type="entry name" value="Peptidase_C19_UCH"/>
</dbReference>
<sequence length="1011" mass="112693">MTIVDRSSEKSDLESAGCKRFGSLTFPGGDGNRMDGSCSSWGPGGPSSSDTPRLKTGGCMGPTPGATVYSNSSAITADRPKDGDGIPLPQKVLFPAERLSLKWNPGFRIGSGLQNMGNSCFLNSALQCLTYTPPLANYMLSREHSKTCHEPGFCMMCTMQNHITQVFANSGNVIKPIGVINELKRIAKHFRFGSQEDAHEFLRYTVDAMQKSCLPGNKLDRQTQATTFIHQVFGGYLRSRVKCLNCKAVSDTFDPFLDVALEIKTTPSITKALEQFVKPEQLDGENAYKCTKCKKMVPASKRFTIHRGSNVLTISLKRFANFNGGKIAKDVRYPEYLDLRPFMSQSHGEPQIYVLYAVLVHSGFSCHAGHYYCYVKASNGQWYQMNDSSVSVSDIRSVLSQQAYVLFYIRSHDQKNGGELNHIGQPQGAPGQSSPRPILTARVNTEPRHTNTSLIGPQLPPHMTKNNFHINGNGSLRDYPTASKPSTSSGNMSKTSPSSLSSSSLNCPTGIPDPAKRQKLSFFIGQGKPLRPASSSTASSLSQSPASSLSQSPASTLSQSTSGTSAPSGSADGNGASFLVPYGQESSEESDQEGGCGLENGSAKPHVNGRKGGTVYGPVPRVLALKTNDDVCPFCFLRFCLYIFMFALLSYVLCSFVFYSKDVYSATPSNASTSESVRSESSESCLSPPEKRPINPSDPLSQHAPSTTANPPSSLAEDGPKSPSDVLRQSSSPSDPLPVPPTPRSLSTPVSPALAPPCSGPGLDGRLDQKPSSREGRDRLYSLDRDKEKDRLHSTDREKEADHLCSSDRDGDRDRLHSSDRDKDRERDRYHRDRSREWNWERHSNHYRHRWDHRDHHRDHHRSYRDRSASWDKHHSWDGERRWERYAYHPRDRDQDRCRHHYHHHRPREGRERERREHREEPYARSKWREEKGEGKGDGKDRGHTTLPSPLSSTTKPRQSPLRPAPCSTRPAPEKPPEPLREESSEERRAKKHKKSKKKRSKDKERHRENG</sequence>
<dbReference type="Ensembl" id="ENSELUT00000094934.1">
    <property type="protein sequence ID" value="ENSELUP00000084487.1"/>
    <property type="gene ID" value="ENSELUG00000037697.1"/>
</dbReference>
<feature type="compositionally biased region" description="Basic residues" evidence="8">
    <location>
        <begin position="898"/>
        <end position="908"/>
    </location>
</feature>
<evidence type="ECO:0000313" key="11">
    <source>
        <dbReference type="Proteomes" id="UP000265140"/>
    </source>
</evidence>
<feature type="compositionally biased region" description="Basic and acidic residues" evidence="8">
    <location>
        <begin position="1002"/>
        <end position="1011"/>
    </location>
</feature>
<evidence type="ECO:0000256" key="1">
    <source>
        <dbReference type="ARBA" id="ARBA00000707"/>
    </source>
</evidence>
<feature type="compositionally biased region" description="Basic and acidic residues" evidence="8">
    <location>
        <begin position="865"/>
        <end position="876"/>
    </location>
</feature>
<evidence type="ECO:0000256" key="4">
    <source>
        <dbReference type="ARBA" id="ARBA00022670"/>
    </source>
</evidence>
<feature type="compositionally biased region" description="Polar residues" evidence="8">
    <location>
        <begin position="698"/>
        <end position="713"/>
    </location>
</feature>
<dbReference type="InterPro" id="IPR050164">
    <property type="entry name" value="Peptidase_C19"/>
</dbReference>
<evidence type="ECO:0000256" key="7">
    <source>
        <dbReference type="ARBA" id="ARBA00022807"/>
    </source>
</evidence>
<dbReference type="GO" id="GO:0005829">
    <property type="term" value="C:cytosol"/>
    <property type="evidence" value="ECO:0007669"/>
    <property type="project" value="TreeGrafter"/>
</dbReference>